<reference evidence="2" key="1">
    <citation type="submission" date="2022-12" db="EMBL/GenBank/DDBJ databases">
        <authorList>
            <person name="Petersen C."/>
        </authorList>
    </citation>
    <scope>NUCLEOTIDE SEQUENCE</scope>
    <source>
        <strain evidence="2">IBT 3081</strain>
    </source>
</reference>
<comment type="caution">
    <text evidence="2">The sequence shown here is derived from an EMBL/GenBank/DDBJ whole genome shotgun (WGS) entry which is preliminary data.</text>
</comment>
<dbReference type="EMBL" id="JAPZBT010000006">
    <property type="protein sequence ID" value="KAJ5355944.1"/>
    <property type="molecule type" value="Genomic_DNA"/>
</dbReference>
<evidence type="ECO:0000313" key="2">
    <source>
        <dbReference type="EMBL" id="KAJ5355944.1"/>
    </source>
</evidence>
<dbReference type="RefSeq" id="XP_056574091.1">
    <property type="nucleotide sequence ID" value="XM_056728276.1"/>
</dbReference>
<sequence length="261" mass="29052">MEEIFQSSTTKKIQELLVYCGIGDCSDEPIKQHILGICDFDTPSPKKKEKSKGKAKDGAFLKDISQGANDAVSSSGDEPGDKPIDSPLSKENTMMNPPQARTPSIEVSTPRYEETHHSIVENILINCGKLNDPLGRYRHRSKQAYIITRVGEVQSFVDDMVKLQYPDAVQLIKQENALSASQGIQSRFNETVHSEIIKGITLRHEKLLTHLEARTIVAEFMIRTGLLGQFQGLDPIALGAEEIKKNDPLRQCDGRRVVVLL</sequence>
<evidence type="ECO:0000313" key="3">
    <source>
        <dbReference type="Proteomes" id="UP001147752"/>
    </source>
</evidence>
<dbReference type="AlphaFoldDB" id="A0A9W9UTF7"/>
<reference evidence="2" key="2">
    <citation type="journal article" date="2023" name="IMA Fungus">
        <title>Comparative genomic study of the Penicillium genus elucidates a diverse pangenome and 15 lateral gene transfer events.</title>
        <authorList>
            <person name="Petersen C."/>
            <person name="Sorensen T."/>
            <person name="Nielsen M.R."/>
            <person name="Sondergaard T.E."/>
            <person name="Sorensen J.L."/>
            <person name="Fitzpatrick D.A."/>
            <person name="Frisvad J.C."/>
            <person name="Nielsen K.L."/>
        </authorList>
    </citation>
    <scope>NUCLEOTIDE SEQUENCE</scope>
    <source>
        <strain evidence="2">IBT 3081</strain>
    </source>
</reference>
<feature type="region of interest" description="Disordered" evidence="1">
    <location>
        <begin position="39"/>
        <end position="105"/>
    </location>
</feature>
<dbReference type="GeneID" id="81467459"/>
<feature type="compositionally biased region" description="Polar residues" evidence="1">
    <location>
        <begin position="66"/>
        <end position="76"/>
    </location>
</feature>
<dbReference type="OrthoDB" id="3531591at2759"/>
<feature type="compositionally biased region" description="Polar residues" evidence="1">
    <location>
        <begin position="89"/>
        <end position="105"/>
    </location>
</feature>
<protein>
    <submittedName>
        <fullName evidence="2">Uncharacterized protein</fullName>
    </submittedName>
</protein>
<gene>
    <name evidence="2" type="ORF">N7517_010553</name>
</gene>
<accession>A0A9W9UTF7</accession>
<organism evidence="2 3">
    <name type="scientific">Penicillium concentricum</name>
    <dbReference type="NCBI Taxonomy" id="293559"/>
    <lineage>
        <taxon>Eukaryota</taxon>
        <taxon>Fungi</taxon>
        <taxon>Dikarya</taxon>
        <taxon>Ascomycota</taxon>
        <taxon>Pezizomycotina</taxon>
        <taxon>Eurotiomycetes</taxon>
        <taxon>Eurotiomycetidae</taxon>
        <taxon>Eurotiales</taxon>
        <taxon>Aspergillaceae</taxon>
        <taxon>Penicillium</taxon>
    </lineage>
</organism>
<evidence type="ECO:0000256" key="1">
    <source>
        <dbReference type="SAM" id="MobiDB-lite"/>
    </source>
</evidence>
<proteinExistence type="predicted"/>
<name>A0A9W9UTF7_9EURO</name>
<keyword evidence="3" id="KW-1185">Reference proteome</keyword>
<dbReference type="Proteomes" id="UP001147752">
    <property type="component" value="Unassembled WGS sequence"/>
</dbReference>